<dbReference type="GO" id="GO:0051301">
    <property type="term" value="P:cell division"/>
    <property type="evidence" value="ECO:0007669"/>
    <property type="project" value="UniProtKB-KW"/>
</dbReference>
<dbReference type="CDD" id="cd07969">
    <property type="entry name" value="OBF_DNA_ligase_I"/>
    <property type="match status" value="1"/>
</dbReference>
<keyword evidence="3 14" id="KW-0436">Ligase</keyword>
<evidence type="ECO:0000256" key="7">
    <source>
        <dbReference type="ARBA" id="ARBA00022763"/>
    </source>
</evidence>
<dbReference type="EMBL" id="DAKRPA010000087">
    <property type="protein sequence ID" value="DAZ99225.1"/>
    <property type="molecule type" value="Genomic_DNA"/>
</dbReference>
<dbReference type="Pfam" id="PF04675">
    <property type="entry name" value="DNA_ligase_A_N"/>
    <property type="match status" value="1"/>
</dbReference>
<keyword evidence="6 14" id="KW-0547">Nucleotide-binding</keyword>
<dbReference type="PROSITE" id="PS00333">
    <property type="entry name" value="DNA_LIGASE_A2"/>
    <property type="match status" value="1"/>
</dbReference>
<dbReference type="NCBIfam" id="TIGR00574">
    <property type="entry name" value="dnl1"/>
    <property type="match status" value="1"/>
</dbReference>
<dbReference type="GO" id="GO:0003677">
    <property type="term" value="F:DNA binding"/>
    <property type="evidence" value="ECO:0007669"/>
    <property type="project" value="InterPro"/>
</dbReference>
<feature type="region of interest" description="Disordered" evidence="16">
    <location>
        <begin position="25"/>
        <end position="314"/>
    </location>
</feature>
<gene>
    <name evidence="18" type="ORF">N0F65_008092</name>
</gene>
<comment type="subcellular location">
    <subcellularLocation>
        <location evidence="1">Nucleus</location>
    </subcellularLocation>
</comment>
<evidence type="ECO:0000256" key="12">
    <source>
        <dbReference type="ARBA" id="ARBA00023306"/>
    </source>
</evidence>
<dbReference type="GO" id="GO:0005634">
    <property type="term" value="C:nucleus"/>
    <property type="evidence" value="ECO:0007669"/>
    <property type="project" value="UniProtKB-SubCell"/>
</dbReference>
<feature type="domain" description="ATP-dependent DNA ligase family profile" evidence="17">
    <location>
        <begin position="723"/>
        <end position="873"/>
    </location>
</feature>
<feature type="compositionally biased region" description="Acidic residues" evidence="16">
    <location>
        <begin position="264"/>
        <end position="278"/>
    </location>
</feature>
<evidence type="ECO:0000256" key="4">
    <source>
        <dbReference type="ARBA" id="ARBA00022618"/>
    </source>
</evidence>
<dbReference type="FunFam" id="3.30.470.30:FF:000002">
    <property type="entry name" value="DNA ligase"/>
    <property type="match status" value="1"/>
</dbReference>
<evidence type="ECO:0000313" key="18">
    <source>
        <dbReference type="EMBL" id="DAZ99225.1"/>
    </source>
</evidence>
<dbReference type="InterPro" id="IPR036599">
    <property type="entry name" value="DNA_ligase_N_sf"/>
</dbReference>
<dbReference type="InterPro" id="IPR012340">
    <property type="entry name" value="NA-bd_OB-fold"/>
</dbReference>
<dbReference type="InterPro" id="IPR050191">
    <property type="entry name" value="ATP-dep_DNA_ligase"/>
</dbReference>
<dbReference type="Gene3D" id="3.30.470.30">
    <property type="entry name" value="DNA ligase/mRNA capping enzyme"/>
    <property type="match status" value="1"/>
</dbReference>
<evidence type="ECO:0000256" key="16">
    <source>
        <dbReference type="SAM" id="MobiDB-lite"/>
    </source>
</evidence>
<feature type="compositionally biased region" description="Basic and acidic residues" evidence="16">
    <location>
        <begin position="221"/>
        <end position="236"/>
    </location>
</feature>
<dbReference type="SUPFAM" id="SSF50249">
    <property type="entry name" value="Nucleic acid-binding proteins"/>
    <property type="match status" value="1"/>
</dbReference>
<dbReference type="GO" id="GO:0006281">
    <property type="term" value="P:DNA repair"/>
    <property type="evidence" value="ECO:0007669"/>
    <property type="project" value="UniProtKB-KW"/>
</dbReference>
<dbReference type="Gene3D" id="1.10.3260.10">
    <property type="entry name" value="DNA ligase, ATP-dependent, N-terminal domain"/>
    <property type="match status" value="1"/>
</dbReference>
<dbReference type="InterPro" id="IPR012308">
    <property type="entry name" value="DNA_ligase_ATP-dep_N"/>
</dbReference>
<protein>
    <recommendedName>
        <fullName evidence="14">DNA ligase</fullName>
        <ecNumber evidence="14">6.5.1.1</ecNumber>
    </recommendedName>
</protein>
<keyword evidence="10 14" id="KW-0234">DNA repair</keyword>
<name>A0AAV2YYJ2_9STRA</name>
<comment type="similarity">
    <text evidence="2 15">Belongs to the ATP-dependent DNA ligase family.</text>
</comment>
<accession>A0AAV2YYJ2</accession>
<dbReference type="InterPro" id="IPR012310">
    <property type="entry name" value="DNA_ligase_ATP-dep_cent"/>
</dbReference>
<evidence type="ECO:0000256" key="14">
    <source>
        <dbReference type="RuleBase" id="RU000617"/>
    </source>
</evidence>
<feature type="compositionally biased region" description="Acidic residues" evidence="16">
    <location>
        <begin position="115"/>
        <end position="152"/>
    </location>
</feature>
<dbReference type="PANTHER" id="PTHR45674">
    <property type="entry name" value="DNA LIGASE 1/3 FAMILY MEMBER"/>
    <property type="match status" value="1"/>
</dbReference>
<keyword evidence="8 14" id="KW-0067">ATP-binding</keyword>
<evidence type="ECO:0000256" key="3">
    <source>
        <dbReference type="ARBA" id="ARBA00022598"/>
    </source>
</evidence>
<dbReference type="GO" id="GO:0006273">
    <property type="term" value="P:lagging strand elongation"/>
    <property type="evidence" value="ECO:0007669"/>
    <property type="project" value="TreeGrafter"/>
</dbReference>
<dbReference type="InterPro" id="IPR016059">
    <property type="entry name" value="DNA_ligase_ATP-dep_CS"/>
</dbReference>
<dbReference type="AlphaFoldDB" id="A0AAV2YYJ2"/>
<dbReference type="Pfam" id="PF04679">
    <property type="entry name" value="DNA_ligase_A_C"/>
    <property type="match status" value="1"/>
</dbReference>
<dbReference type="Proteomes" id="UP001146120">
    <property type="component" value="Unassembled WGS sequence"/>
</dbReference>
<keyword evidence="11" id="KW-0539">Nucleus</keyword>
<keyword evidence="7 14" id="KW-0227">DNA damage</keyword>
<dbReference type="Pfam" id="PF01068">
    <property type="entry name" value="DNA_ligase_A_M"/>
    <property type="match status" value="1"/>
</dbReference>
<dbReference type="Gene3D" id="2.40.50.140">
    <property type="entry name" value="Nucleic acid-binding proteins"/>
    <property type="match status" value="1"/>
</dbReference>
<proteinExistence type="inferred from homology"/>
<evidence type="ECO:0000256" key="2">
    <source>
        <dbReference type="ARBA" id="ARBA00007572"/>
    </source>
</evidence>
<dbReference type="PROSITE" id="PS50160">
    <property type="entry name" value="DNA_LIGASE_A3"/>
    <property type="match status" value="1"/>
</dbReference>
<feature type="compositionally biased region" description="Acidic residues" evidence="16">
    <location>
        <begin position="86"/>
        <end position="96"/>
    </location>
</feature>
<dbReference type="Gene3D" id="3.30.1490.70">
    <property type="match status" value="1"/>
</dbReference>
<reference evidence="18" key="1">
    <citation type="submission" date="2022-11" db="EMBL/GenBank/DDBJ databases">
        <authorList>
            <person name="Morgan W.R."/>
            <person name="Tartar A."/>
        </authorList>
    </citation>
    <scope>NUCLEOTIDE SEQUENCE</scope>
    <source>
        <strain evidence="18">ARSEF 373</strain>
    </source>
</reference>
<evidence type="ECO:0000259" key="17">
    <source>
        <dbReference type="PROSITE" id="PS50160"/>
    </source>
</evidence>
<evidence type="ECO:0000256" key="5">
    <source>
        <dbReference type="ARBA" id="ARBA00022705"/>
    </source>
</evidence>
<dbReference type="EC" id="6.5.1.1" evidence="14"/>
<evidence type="ECO:0000256" key="6">
    <source>
        <dbReference type="ARBA" id="ARBA00022741"/>
    </source>
</evidence>
<dbReference type="GO" id="GO:0005524">
    <property type="term" value="F:ATP binding"/>
    <property type="evidence" value="ECO:0007669"/>
    <property type="project" value="UniProtKB-KW"/>
</dbReference>
<keyword evidence="5" id="KW-0235">DNA replication</keyword>
<dbReference type="GO" id="GO:0003910">
    <property type="term" value="F:DNA ligase (ATP) activity"/>
    <property type="evidence" value="ECO:0007669"/>
    <property type="project" value="UniProtKB-EC"/>
</dbReference>
<evidence type="ECO:0000256" key="11">
    <source>
        <dbReference type="ARBA" id="ARBA00023242"/>
    </source>
</evidence>
<dbReference type="InterPro" id="IPR012309">
    <property type="entry name" value="DNA_ligase_ATP-dep_C"/>
</dbReference>
<dbReference type="GO" id="GO:0005739">
    <property type="term" value="C:mitochondrion"/>
    <property type="evidence" value="ECO:0007669"/>
    <property type="project" value="TreeGrafter"/>
</dbReference>
<dbReference type="InterPro" id="IPR000977">
    <property type="entry name" value="DNA_ligase_ATP-dep"/>
</dbReference>
<organism evidence="18 19">
    <name type="scientific">Lagenidium giganteum</name>
    <dbReference type="NCBI Taxonomy" id="4803"/>
    <lineage>
        <taxon>Eukaryota</taxon>
        <taxon>Sar</taxon>
        <taxon>Stramenopiles</taxon>
        <taxon>Oomycota</taxon>
        <taxon>Peronosporomycetes</taxon>
        <taxon>Pythiales</taxon>
        <taxon>Pythiaceae</taxon>
    </lineage>
</organism>
<dbReference type="SUPFAM" id="SSF56091">
    <property type="entry name" value="DNA ligase/mRNA capping enzyme, catalytic domain"/>
    <property type="match status" value="1"/>
</dbReference>
<dbReference type="PANTHER" id="PTHR45674:SF4">
    <property type="entry name" value="DNA LIGASE 1"/>
    <property type="match status" value="1"/>
</dbReference>
<dbReference type="PROSITE" id="PS00697">
    <property type="entry name" value="DNA_LIGASE_A1"/>
    <property type="match status" value="1"/>
</dbReference>
<evidence type="ECO:0000256" key="8">
    <source>
        <dbReference type="ARBA" id="ARBA00022840"/>
    </source>
</evidence>
<evidence type="ECO:0000256" key="15">
    <source>
        <dbReference type="RuleBase" id="RU004196"/>
    </source>
</evidence>
<comment type="caution">
    <text evidence="18">The sequence shown here is derived from an EMBL/GenBank/DDBJ whole genome shotgun (WGS) entry which is preliminary data.</text>
</comment>
<keyword evidence="4" id="KW-0132">Cell division</keyword>
<dbReference type="GO" id="GO:0071897">
    <property type="term" value="P:DNA biosynthetic process"/>
    <property type="evidence" value="ECO:0007669"/>
    <property type="project" value="InterPro"/>
</dbReference>
<dbReference type="SUPFAM" id="SSF117018">
    <property type="entry name" value="ATP-dependent DNA ligase DNA-binding domain"/>
    <property type="match status" value="1"/>
</dbReference>
<dbReference type="FunFam" id="2.40.50.140:FF:000062">
    <property type="entry name" value="DNA ligase"/>
    <property type="match status" value="1"/>
</dbReference>
<dbReference type="CDD" id="cd07900">
    <property type="entry name" value="Adenylation_DNA_ligase_I_Euk"/>
    <property type="match status" value="1"/>
</dbReference>
<keyword evidence="19" id="KW-1185">Reference proteome</keyword>
<keyword evidence="9 14" id="KW-0233">DNA recombination</keyword>
<evidence type="ECO:0000313" key="19">
    <source>
        <dbReference type="Proteomes" id="UP001146120"/>
    </source>
</evidence>
<evidence type="ECO:0000256" key="10">
    <source>
        <dbReference type="ARBA" id="ARBA00023204"/>
    </source>
</evidence>
<evidence type="ECO:0000256" key="9">
    <source>
        <dbReference type="ARBA" id="ARBA00023172"/>
    </source>
</evidence>
<reference evidence="18" key="2">
    <citation type="journal article" date="2023" name="Microbiol Resour">
        <title>Decontamination and Annotation of the Draft Genome Sequence of the Oomycete Lagenidium giganteum ARSEF 373.</title>
        <authorList>
            <person name="Morgan W.R."/>
            <person name="Tartar A."/>
        </authorList>
    </citation>
    <scope>NUCLEOTIDE SEQUENCE</scope>
    <source>
        <strain evidence="18">ARSEF 373</strain>
    </source>
</reference>
<evidence type="ECO:0000256" key="1">
    <source>
        <dbReference type="ARBA" id="ARBA00004123"/>
    </source>
</evidence>
<keyword evidence="12" id="KW-0131">Cell cycle</keyword>
<evidence type="ECO:0000256" key="13">
    <source>
        <dbReference type="ARBA" id="ARBA00034003"/>
    </source>
</evidence>
<dbReference type="GO" id="GO:0006310">
    <property type="term" value="P:DNA recombination"/>
    <property type="evidence" value="ECO:0007669"/>
    <property type="project" value="UniProtKB-KW"/>
</dbReference>
<feature type="compositionally biased region" description="Acidic residues" evidence="16">
    <location>
        <begin position="46"/>
        <end position="60"/>
    </location>
</feature>
<sequence>MAGKSSKSPSGKAKTQKSIMSFFGAPTAVATPAKSAGVKRKPVETTADDDDGNDKEEEDTAPVKKQRKTEPKPKLQSKKLQKEESKEVEEDEEETPVEVQPEATDNGAEETTAVADDDEEAAEQDAPDEQNDAQENGNDDGDDDDDDEEEDGAGPSSTRKPGRRRLRQRVVEEDSDSENEFDFISSKKEEGPIDMTEDGDESDGANKDGDKDDEDVVVVEQPKKATKDTKKPEKAEANATNDVVEKTEDDGDITMEDVSKEEPTVEEEAGDDVEDVEVDREKSPKPNAKTVTKAKSKATSKAANSFFQPQTAKSADTKKASATDASVTSVDVTAEATQFGTIPYALLAKTFNKIEELSGRLVIQDLLTNFFRQVIEQAPQDLLACIYLCVCTDLAPPFDNLKIGIGDAILMKSIGEATGTNLKFIKEMYHKEGDLGKVAQNARSKQHTLGFASLKPANPQNDLLSVPHVYSQFVKIAKMTGNNSQQQKCSIIKNLLVKCEKDRKSRKDSAGDQAEAAKYIIRGLQGKLRIGLAEKSILMALTYAYMQVKDAKDKDKQQEALAYVKKAFAECPSYDALVAAFEKVQEQVPTKPFLKVADFAKVAELCVLTPGTPVSPMLARPTKAYAMVFDRFEGQPFTCEYKYDGERAQIHIMPNGEISIFSRNFENSTERFPDVKLMITKAAKKSAIKSCIVDAEVVAVDKATNKRLPFQILSTRSRKNVKVEDIKVPVCIYAFDLIYLNGESLLTQPLRKRRELLRDLFEVEDGSFEFATSMDVDAAEGVKDDAEALEEAVEKVRTFLEEAVKENCEGLMVKTLDKEATYEPANRSQKWLKLKKDYLDGIGDSTDLVPIGAFYGRGKRTGVYGAYLLACYDPETESFQAITKLGTGLSDEMLKVFHEQLKERVIDKAPSDYAIGEGIKPDVWFEASCVWEILGADLSISPKYTAAIGLVAKDKGISLRFPRFIRIRDDKEPTQATNAEQIAELYQAQGLATVTGADDDGDDMLI</sequence>
<comment type="catalytic activity">
    <reaction evidence="13 14">
        <text>ATP + (deoxyribonucleotide)n-3'-hydroxyl + 5'-phospho-(deoxyribonucleotide)m = (deoxyribonucleotide)n+m + AMP + diphosphate.</text>
        <dbReference type="EC" id="6.5.1.1"/>
    </reaction>
</comment>